<evidence type="ECO:0000313" key="1">
    <source>
        <dbReference type="EMBL" id="KAA6359865.1"/>
    </source>
</evidence>
<gene>
    <name evidence="1" type="ORF">EZS28_044608</name>
</gene>
<name>A0A5J4TR77_9EUKA</name>
<dbReference type="Gene3D" id="2.60.120.920">
    <property type="match status" value="1"/>
</dbReference>
<dbReference type="EMBL" id="SNRW01027771">
    <property type="protein sequence ID" value="KAA6359865.1"/>
    <property type="molecule type" value="Genomic_DNA"/>
</dbReference>
<dbReference type="SUPFAM" id="SSF49899">
    <property type="entry name" value="Concanavalin A-like lectins/glucanases"/>
    <property type="match status" value="1"/>
</dbReference>
<evidence type="ECO:0000313" key="2">
    <source>
        <dbReference type="Proteomes" id="UP000324800"/>
    </source>
</evidence>
<dbReference type="AlphaFoldDB" id="A0A5J4TR77"/>
<protein>
    <recommendedName>
        <fullName evidence="3">B30.2/SPRY domain-containing protein</fullName>
    </recommendedName>
</protein>
<evidence type="ECO:0008006" key="3">
    <source>
        <dbReference type="Google" id="ProtNLM"/>
    </source>
</evidence>
<dbReference type="InterPro" id="IPR013320">
    <property type="entry name" value="ConA-like_dom_sf"/>
</dbReference>
<reference evidence="1 2" key="1">
    <citation type="submission" date="2019-03" db="EMBL/GenBank/DDBJ databases">
        <title>Single cell metagenomics reveals metabolic interactions within the superorganism composed of flagellate Streblomastix strix and complex community of Bacteroidetes bacteria on its surface.</title>
        <authorList>
            <person name="Treitli S.C."/>
            <person name="Kolisko M."/>
            <person name="Husnik F."/>
            <person name="Keeling P."/>
            <person name="Hampl V."/>
        </authorList>
    </citation>
    <scope>NUCLEOTIDE SEQUENCE [LARGE SCALE GENOMIC DNA]</scope>
    <source>
        <strain evidence="1">ST1C</strain>
    </source>
</reference>
<organism evidence="1 2">
    <name type="scientific">Streblomastix strix</name>
    <dbReference type="NCBI Taxonomy" id="222440"/>
    <lineage>
        <taxon>Eukaryota</taxon>
        <taxon>Metamonada</taxon>
        <taxon>Preaxostyla</taxon>
        <taxon>Oxymonadida</taxon>
        <taxon>Streblomastigidae</taxon>
        <taxon>Streblomastix</taxon>
    </lineage>
</organism>
<sequence length="203" mass="22901">MKENNEKYRLQLVRDKDFPIAIINPDPSNFDFADIDGKHKMIIKKRDQSSGIVSLSQELENGTWELEVQFSNGGQMGGIGIVQGSYSFLTRASPRDEPNCDHMASYQGTGWGNGEIRCKGNHIEGNTSFTDNQIIKAEYDSEKGTLIFFVDGFQQPVYVTGIKEKVRFIVFMYYTGATCTIRSLKKLTKPTSGHVPNEQTVQW</sequence>
<proteinExistence type="predicted"/>
<accession>A0A5J4TR77</accession>
<dbReference type="InterPro" id="IPR043136">
    <property type="entry name" value="B30.2/SPRY_sf"/>
</dbReference>
<dbReference type="Proteomes" id="UP000324800">
    <property type="component" value="Unassembled WGS sequence"/>
</dbReference>
<comment type="caution">
    <text evidence="1">The sequence shown here is derived from an EMBL/GenBank/DDBJ whole genome shotgun (WGS) entry which is preliminary data.</text>
</comment>